<dbReference type="InterPro" id="IPR003661">
    <property type="entry name" value="HisK_dim/P_dom"/>
</dbReference>
<accession>A0AAW3ZKA8</accession>
<dbReference type="PANTHER" id="PTHR43065:SF47">
    <property type="match status" value="1"/>
</dbReference>
<gene>
    <name evidence="6" type="ORF">IFO71_09350</name>
</gene>
<sequence>MVSAELEDQPIVQQAAIFRTDGQAIDAKSLLTAEDPMSFALSMGAQPGAPNAGYSRQVSWLVVELSNPASTPLARYVVLRRGAKHQVDAMLATDAAQGFSRLSQRPASRHYVAPMSIAAGDRVRLLLRVESFTGLSLDLHLWSESKLQREALLANWLLGSMHGAQFVLGLYMLFLFSGSRDLRYLLTAATAMCNAVYQSHFEGTAFAAVWGTADLSVSALSFLMGGVASACNLALLRAMIASRRWLPRIDRYFLFPAVLAFLCLALSWSVAPVAVNRINALLHMVSGLMILAAVATVYLRGQVRIKSYLIGVLLNLLVLLFFVGKQAGWVSDNPAFDWLLPLISLVATILFSVAVAERFRSELEANRQAIQRNEARLSDMVEARTAELSTAKETAEKALLHLIDTQKQLVQSAKLASLGQLVAGVAHEINTPVGVALTASSHLSAATREARAELQQATMTKTGLNRYFELAQESSGMIERNLDRAARLVQSFKQVSVDRSNDLAREIDLRQFIDELLASSASLWRGRPIEVNADVPDELHVLTYPGSLGQVLINLLQNALIHGLAASSAGVITVSARRRAQGGVLLECHDNGEGIRAEHLSQIFEPFFTTRRNRGGTGLGLHIVHNLVTHKLCGEIRVESEPGKGTRVQIELPDRVDIDSE</sequence>
<evidence type="ECO:0000256" key="1">
    <source>
        <dbReference type="ARBA" id="ARBA00000085"/>
    </source>
</evidence>
<dbReference type="InterPro" id="IPR036097">
    <property type="entry name" value="HisK_dim/P_sf"/>
</dbReference>
<keyword evidence="7" id="KW-1185">Reference proteome</keyword>
<feature type="domain" description="Histidine kinase" evidence="5">
    <location>
        <begin position="424"/>
        <end position="656"/>
    </location>
</feature>
<dbReference type="SMART" id="SM00387">
    <property type="entry name" value="HATPase_c"/>
    <property type="match status" value="1"/>
</dbReference>
<feature type="transmembrane region" description="Helical" evidence="4">
    <location>
        <begin position="153"/>
        <end position="176"/>
    </location>
</feature>
<dbReference type="PANTHER" id="PTHR43065">
    <property type="entry name" value="SENSOR HISTIDINE KINASE"/>
    <property type="match status" value="1"/>
</dbReference>
<dbReference type="CDD" id="cd00082">
    <property type="entry name" value="HisKA"/>
    <property type="match status" value="1"/>
</dbReference>
<dbReference type="AlphaFoldDB" id="A0AAW3ZKA8"/>
<dbReference type="InterPro" id="IPR011622">
    <property type="entry name" value="7TMR_DISM_rcpt_extracell_dom2"/>
</dbReference>
<protein>
    <recommendedName>
        <fullName evidence="2">histidine kinase</fullName>
        <ecNumber evidence="2">2.7.13.3</ecNumber>
    </recommendedName>
</protein>
<dbReference type="Pfam" id="PF07696">
    <property type="entry name" value="7TMR-DISMED2"/>
    <property type="match status" value="1"/>
</dbReference>
<evidence type="ECO:0000313" key="7">
    <source>
        <dbReference type="Proteomes" id="UP000613768"/>
    </source>
</evidence>
<dbReference type="SMART" id="SM00388">
    <property type="entry name" value="HisKA"/>
    <property type="match status" value="1"/>
</dbReference>
<dbReference type="PROSITE" id="PS50109">
    <property type="entry name" value="HIS_KIN"/>
    <property type="match status" value="1"/>
</dbReference>
<organism evidence="6 7">
    <name type="scientific">Pseudomarimonas arenosa</name>
    <dbReference type="NCBI Taxonomy" id="2774145"/>
    <lineage>
        <taxon>Bacteria</taxon>
        <taxon>Pseudomonadati</taxon>
        <taxon>Pseudomonadota</taxon>
        <taxon>Gammaproteobacteria</taxon>
        <taxon>Lysobacterales</taxon>
        <taxon>Lysobacteraceae</taxon>
        <taxon>Pseudomarimonas</taxon>
    </lineage>
</organism>
<dbReference type="RefSeq" id="WP_192029371.1">
    <property type="nucleotide sequence ID" value="NZ_JACYTR010000015.1"/>
</dbReference>
<feature type="transmembrane region" description="Helical" evidence="4">
    <location>
        <begin position="280"/>
        <end position="299"/>
    </location>
</feature>
<dbReference type="SUPFAM" id="SSF47384">
    <property type="entry name" value="Homodimeric domain of signal transducing histidine kinase"/>
    <property type="match status" value="1"/>
</dbReference>
<evidence type="ECO:0000313" key="6">
    <source>
        <dbReference type="EMBL" id="MBD8525949.1"/>
    </source>
</evidence>
<evidence type="ECO:0000256" key="4">
    <source>
        <dbReference type="SAM" id="Phobius"/>
    </source>
</evidence>
<keyword evidence="4" id="KW-0472">Membrane</keyword>
<dbReference type="GO" id="GO:0000155">
    <property type="term" value="F:phosphorelay sensor kinase activity"/>
    <property type="evidence" value="ECO:0007669"/>
    <property type="project" value="InterPro"/>
</dbReference>
<keyword evidence="6" id="KW-0808">Transferase</keyword>
<reference evidence="6 7" key="1">
    <citation type="submission" date="2020-09" db="EMBL/GenBank/DDBJ databases">
        <title>Pseudoxanthomonas sp. CAU 1598 isolated from sand of Yaerae Beach.</title>
        <authorList>
            <person name="Kim W."/>
        </authorList>
    </citation>
    <scope>NUCLEOTIDE SEQUENCE [LARGE SCALE GENOMIC DNA]</scope>
    <source>
        <strain evidence="6 7">CAU 1598</strain>
    </source>
</reference>
<evidence type="ECO:0000256" key="2">
    <source>
        <dbReference type="ARBA" id="ARBA00012438"/>
    </source>
</evidence>
<dbReference type="EMBL" id="JACYTR010000015">
    <property type="protein sequence ID" value="MBD8525949.1"/>
    <property type="molecule type" value="Genomic_DNA"/>
</dbReference>
<dbReference type="Pfam" id="PF02518">
    <property type="entry name" value="HATPase_c"/>
    <property type="match status" value="1"/>
</dbReference>
<keyword evidence="6" id="KW-0418">Kinase</keyword>
<keyword evidence="4" id="KW-0812">Transmembrane</keyword>
<dbReference type="Gene3D" id="2.60.40.2380">
    <property type="match status" value="1"/>
</dbReference>
<dbReference type="InterPro" id="IPR036890">
    <property type="entry name" value="HATPase_C_sf"/>
</dbReference>
<name>A0AAW3ZKA8_9GAMM</name>
<dbReference type="SUPFAM" id="SSF55874">
    <property type="entry name" value="ATPase domain of HSP90 chaperone/DNA topoisomerase II/histidine kinase"/>
    <property type="match status" value="1"/>
</dbReference>
<dbReference type="Proteomes" id="UP000613768">
    <property type="component" value="Unassembled WGS sequence"/>
</dbReference>
<feature type="transmembrane region" description="Helical" evidence="4">
    <location>
        <begin position="306"/>
        <end position="323"/>
    </location>
</feature>
<evidence type="ECO:0000256" key="3">
    <source>
        <dbReference type="ARBA" id="ARBA00022553"/>
    </source>
</evidence>
<dbReference type="EC" id="2.7.13.3" evidence="2"/>
<feature type="transmembrane region" description="Helical" evidence="4">
    <location>
        <begin position="252"/>
        <end position="274"/>
    </location>
</feature>
<dbReference type="Gene3D" id="1.10.287.130">
    <property type="match status" value="1"/>
</dbReference>
<proteinExistence type="predicted"/>
<keyword evidence="4" id="KW-1133">Transmembrane helix</keyword>
<dbReference type="Gene3D" id="3.30.565.10">
    <property type="entry name" value="Histidine kinase-like ATPase, C-terminal domain"/>
    <property type="match status" value="1"/>
</dbReference>
<dbReference type="InterPro" id="IPR004358">
    <property type="entry name" value="Sig_transdc_His_kin-like_C"/>
</dbReference>
<dbReference type="Pfam" id="PF07695">
    <property type="entry name" value="7TMR-DISM_7TM"/>
    <property type="match status" value="1"/>
</dbReference>
<dbReference type="PRINTS" id="PR00344">
    <property type="entry name" value="BCTRLSENSOR"/>
</dbReference>
<keyword evidence="3" id="KW-0597">Phosphoprotein</keyword>
<evidence type="ECO:0000259" key="5">
    <source>
        <dbReference type="PROSITE" id="PS50109"/>
    </source>
</evidence>
<comment type="caution">
    <text evidence="6">The sequence shown here is derived from an EMBL/GenBank/DDBJ whole genome shotgun (WGS) entry which is preliminary data.</text>
</comment>
<feature type="transmembrane region" description="Helical" evidence="4">
    <location>
        <begin position="335"/>
        <end position="356"/>
    </location>
</feature>
<dbReference type="InterPro" id="IPR005467">
    <property type="entry name" value="His_kinase_dom"/>
</dbReference>
<dbReference type="InterPro" id="IPR011623">
    <property type="entry name" value="7TMR_DISM_rcpt_extracell_dom1"/>
</dbReference>
<feature type="transmembrane region" description="Helical" evidence="4">
    <location>
        <begin position="219"/>
        <end position="240"/>
    </location>
</feature>
<dbReference type="InterPro" id="IPR003594">
    <property type="entry name" value="HATPase_dom"/>
</dbReference>
<comment type="catalytic activity">
    <reaction evidence="1">
        <text>ATP + protein L-histidine = ADP + protein N-phospho-L-histidine.</text>
        <dbReference type="EC" id="2.7.13.3"/>
    </reaction>
</comment>
<dbReference type="CDD" id="cd00075">
    <property type="entry name" value="HATPase"/>
    <property type="match status" value="1"/>
</dbReference>